<organism evidence="2 3">
    <name type="scientific">Pontibacter cellulosilyticus</name>
    <dbReference type="NCBI Taxonomy" id="1720253"/>
    <lineage>
        <taxon>Bacteria</taxon>
        <taxon>Pseudomonadati</taxon>
        <taxon>Bacteroidota</taxon>
        <taxon>Cytophagia</taxon>
        <taxon>Cytophagales</taxon>
        <taxon>Hymenobacteraceae</taxon>
        <taxon>Pontibacter</taxon>
    </lineage>
</organism>
<dbReference type="Gene3D" id="3.10.129.10">
    <property type="entry name" value="Hotdog Thioesterase"/>
    <property type="match status" value="1"/>
</dbReference>
<dbReference type="PANTHER" id="PTHR42993:SF1">
    <property type="entry name" value="MAOC-LIKE DEHYDRATASE DOMAIN-CONTAINING PROTEIN"/>
    <property type="match status" value="1"/>
</dbReference>
<dbReference type="InterPro" id="IPR002539">
    <property type="entry name" value="MaoC-like_dom"/>
</dbReference>
<reference evidence="2" key="1">
    <citation type="submission" date="2020-08" db="EMBL/GenBank/DDBJ databases">
        <title>Pontibacter sp. SD6 16S ribosomal RNA gene Genome sequencing and assembly.</title>
        <authorList>
            <person name="Kang M."/>
        </authorList>
    </citation>
    <scope>NUCLEOTIDE SEQUENCE</scope>
    <source>
        <strain evidence="2">SD6</strain>
    </source>
</reference>
<evidence type="ECO:0000313" key="2">
    <source>
        <dbReference type="EMBL" id="MBC5992131.1"/>
    </source>
</evidence>
<dbReference type="RefSeq" id="WP_187066089.1">
    <property type="nucleotide sequence ID" value="NZ_JACRVF010000001.1"/>
</dbReference>
<dbReference type="EMBL" id="JACRVF010000001">
    <property type="protein sequence ID" value="MBC5992131.1"/>
    <property type="molecule type" value="Genomic_DNA"/>
</dbReference>
<keyword evidence="3" id="KW-1185">Reference proteome</keyword>
<dbReference type="Proteomes" id="UP000603640">
    <property type="component" value="Unassembled WGS sequence"/>
</dbReference>
<dbReference type="InterPro" id="IPR029069">
    <property type="entry name" value="HotDog_dom_sf"/>
</dbReference>
<name>A0A923N625_9BACT</name>
<proteinExistence type="predicted"/>
<gene>
    <name evidence="2" type="ORF">H8S84_04690</name>
</gene>
<evidence type="ECO:0000259" key="1">
    <source>
        <dbReference type="Pfam" id="PF01575"/>
    </source>
</evidence>
<dbReference type="SUPFAM" id="SSF54637">
    <property type="entry name" value="Thioesterase/thiol ester dehydrase-isomerase"/>
    <property type="match status" value="1"/>
</dbReference>
<dbReference type="CDD" id="cd03450">
    <property type="entry name" value="NodN"/>
    <property type="match status" value="1"/>
</dbReference>
<dbReference type="PANTHER" id="PTHR42993">
    <property type="entry name" value="MAOC-LIKE DEHYDRATASE DOMAIN-CONTAINING PROTEIN"/>
    <property type="match status" value="1"/>
</dbReference>
<evidence type="ECO:0000313" key="3">
    <source>
        <dbReference type="Proteomes" id="UP000603640"/>
    </source>
</evidence>
<feature type="domain" description="MaoC-like" evidence="1">
    <location>
        <begin position="13"/>
        <end position="127"/>
    </location>
</feature>
<dbReference type="InterPro" id="IPR039375">
    <property type="entry name" value="NodN-like"/>
</dbReference>
<sequence length="155" mass="17817">MSKLTITSFDDFAKYEGEELGVSDYHTITQVQIQKFADATLDHQWIHLDQERAKTESPFGNTIAHGYLTVSLLPYLWSQIIEIKNLKMQVNYGMEELRFNQPVLVDGAIRLRAKLLSLKNLRGIAKAQIEVVMEIKDNKKPAFNGVVTFLYHFND</sequence>
<dbReference type="Pfam" id="PF01575">
    <property type="entry name" value="MaoC_dehydratas"/>
    <property type="match status" value="1"/>
</dbReference>
<accession>A0A923N625</accession>
<comment type="caution">
    <text evidence="2">The sequence shown here is derived from an EMBL/GenBank/DDBJ whole genome shotgun (WGS) entry which is preliminary data.</text>
</comment>
<dbReference type="AlphaFoldDB" id="A0A923N625"/>
<protein>
    <submittedName>
        <fullName evidence="2">MaoC family dehydratase</fullName>
    </submittedName>
</protein>